<sequence length="303" mass="33989">MLEVTVGMVTGEYNSSAEETASFCGGSQNFVVTDNQLNIIKFSKDRTTFREDMGMTMYQRNLHDSLCLDFDEIFLTNASHELQAMSNLCHSIEPQGRLVRHVCPRTCGCQDQFTNPVLQVLGEGCSKKCHNERTEKMRFSACQDVDLNSSATLRQDWETFWDTYRPLINNKLSVDFDTAASLSYLTDWIEYIKQVGCEGLSVSTQDPVMRTSWCAGSVFYSPLAFWCPQACGCHQVDIIPDWCPRSCEGCRDHSGPFPDDLGVRDCAQAKMLGLCPLFPVQAALFCAETCEVCPMLYNNGTIV</sequence>
<accession>A0A1Q9DJN6</accession>
<dbReference type="EMBL" id="LSRX01000505">
    <property type="protein sequence ID" value="OLP95371.1"/>
    <property type="molecule type" value="Genomic_DNA"/>
</dbReference>
<evidence type="ECO:0000313" key="1">
    <source>
        <dbReference type="EMBL" id="OLP95371.1"/>
    </source>
</evidence>
<dbReference type="OrthoDB" id="412035at2759"/>
<dbReference type="Proteomes" id="UP000186817">
    <property type="component" value="Unassembled WGS sequence"/>
</dbReference>
<protein>
    <submittedName>
        <fullName evidence="1">Uncharacterized protein</fullName>
    </submittedName>
</protein>
<keyword evidence="2" id="KW-1185">Reference proteome</keyword>
<evidence type="ECO:0000313" key="2">
    <source>
        <dbReference type="Proteomes" id="UP000186817"/>
    </source>
</evidence>
<name>A0A1Q9DJN6_SYMMI</name>
<organism evidence="1 2">
    <name type="scientific">Symbiodinium microadriaticum</name>
    <name type="common">Dinoflagellate</name>
    <name type="synonym">Zooxanthella microadriatica</name>
    <dbReference type="NCBI Taxonomy" id="2951"/>
    <lineage>
        <taxon>Eukaryota</taxon>
        <taxon>Sar</taxon>
        <taxon>Alveolata</taxon>
        <taxon>Dinophyceae</taxon>
        <taxon>Suessiales</taxon>
        <taxon>Symbiodiniaceae</taxon>
        <taxon>Symbiodinium</taxon>
    </lineage>
</organism>
<proteinExistence type="predicted"/>
<reference evidence="1 2" key="1">
    <citation type="submission" date="2016-02" db="EMBL/GenBank/DDBJ databases">
        <title>Genome analysis of coral dinoflagellate symbionts highlights evolutionary adaptations to a symbiotic lifestyle.</title>
        <authorList>
            <person name="Aranda M."/>
            <person name="Li Y."/>
            <person name="Liew Y.J."/>
            <person name="Baumgarten S."/>
            <person name="Simakov O."/>
            <person name="Wilson M."/>
            <person name="Piel J."/>
            <person name="Ashoor H."/>
            <person name="Bougouffa S."/>
            <person name="Bajic V.B."/>
            <person name="Ryu T."/>
            <person name="Ravasi T."/>
            <person name="Bayer T."/>
            <person name="Micklem G."/>
            <person name="Kim H."/>
            <person name="Bhak J."/>
            <person name="Lajeunesse T.C."/>
            <person name="Voolstra C.R."/>
        </authorList>
    </citation>
    <scope>NUCLEOTIDE SEQUENCE [LARGE SCALE GENOMIC DNA]</scope>
    <source>
        <strain evidence="1 2">CCMP2467</strain>
    </source>
</reference>
<gene>
    <name evidence="1" type="ORF">AK812_SmicGene22517</name>
</gene>
<dbReference type="AlphaFoldDB" id="A0A1Q9DJN6"/>
<comment type="caution">
    <text evidence="1">The sequence shown here is derived from an EMBL/GenBank/DDBJ whole genome shotgun (WGS) entry which is preliminary data.</text>
</comment>